<comment type="similarity">
    <text evidence="1">Belongs to the BetVI family.</text>
</comment>
<evidence type="ECO:0000259" key="2">
    <source>
        <dbReference type="SMART" id="SM01037"/>
    </source>
</evidence>
<dbReference type="InParanoid" id="A0A2G5C3Y1"/>
<gene>
    <name evidence="3" type="ORF">AQUCO_10200033v1</name>
</gene>
<dbReference type="STRING" id="218851.A0A2G5C3Y1"/>
<proteinExistence type="inferred from homology"/>
<feature type="domain" description="Bet v I/Major latex protein" evidence="2">
    <location>
        <begin position="1"/>
        <end position="152"/>
    </location>
</feature>
<dbReference type="PANTHER" id="PTHR31213">
    <property type="entry name" value="OS08G0374000 PROTEIN-RELATED"/>
    <property type="match status" value="1"/>
</dbReference>
<sequence>MRNEAKTRVEVQVGVEVLWKALAKDMKFILPKVVPNLVKDVELLEGDGGLGTIMLLNFGSDVKNVRYQKEKIVEFDEEQHKLGIQVVGGGHLDLGYTSYQTSFQLTETGKTQTQVDISVVYDTKMEEVTMPMDTTNSAMAVIKCLENYLLQDCHV</sequence>
<dbReference type="InterPro" id="IPR024949">
    <property type="entry name" value="Bet_v_I_allergen"/>
</dbReference>
<dbReference type="GO" id="GO:0038023">
    <property type="term" value="F:signaling receptor activity"/>
    <property type="evidence" value="ECO:0007669"/>
    <property type="project" value="InterPro"/>
</dbReference>
<dbReference type="Pfam" id="PF00407">
    <property type="entry name" value="Bet_v_1"/>
    <property type="match status" value="1"/>
</dbReference>
<dbReference type="GO" id="GO:0009738">
    <property type="term" value="P:abscisic acid-activated signaling pathway"/>
    <property type="evidence" value="ECO:0007669"/>
    <property type="project" value="InterPro"/>
</dbReference>
<dbReference type="PANTHER" id="PTHR31213:SF64">
    <property type="entry name" value="PHYTOHORMONE-BINDING PROTEIN"/>
    <property type="match status" value="1"/>
</dbReference>
<organism evidence="3 4">
    <name type="scientific">Aquilegia coerulea</name>
    <name type="common">Rocky mountain columbine</name>
    <dbReference type="NCBI Taxonomy" id="218851"/>
    <lineage>
        <taxon>Eukaryota</taxon>
        <taxon>Viridiplantae</taxon>
        <taxon>Streptophyta</taxon>
        <taxon>Embryophyta</taxon>
        <taxon>Tracheophyta</taxon>
        <taxon>Spermatophyta</taxon>
        <taxon>Magnoliopsida</taxon>
        <taxon>Ranunculales</taxon>
        <taxon>Ranunculaceae</taxon>
        <taxon>Thalictroideae</taxon>
        <taxon>Aquilegia</taxon>
    </lineage>
</organism>
<keyword evidence="4" id="KW-1185">Reference proteome</keyword>
<dbReference type="GO" id="GO:0006952">
    <property type="term" value="P:defense response"/>
    <property type="evidence" value="ECO:0007669"/>
    <property type="project" value="InterPro"/>
</dbReference>
<dbReference type="InterPro" id="IPR023393">
    <property type="entry name" value="START-like_dom_sf"/>
</dbReference>
<dbReference type="InterPro" id="IPR000916">
    <property type="entry name" value="Bet_v_I/MLP"/>
</dbReference>
<dbReference type="EMBL" id="KZ305118">
    <property type="protein sequence ID" value="PIA25980.1"/>
    <property type="molecule type" value="Genomic_DNA"/>
</dbReference>
<evidence type="ECO:0000256" key="1">
    <source>
        <dbReference type="ARBA" id="ARBA00009744"/>
    </source>
</evidence>
<dbReference type="AlphaFoldDB" id="A0A2G5C3Y1"/>
<dbReference type="PRINTS" id="PR00634">
    <property type="entry name" value="BETALLERGEN"/>
</dbReference>
<dbReference type="Gene3D" id="3.30.530.20">
    <property type="match status" value="1"/>
</dbReference>
<dbReference type="SMART" id="SM01037">
    <property type="entry name" value="Bet_v_1"/>
    <property type="match status" value="1"/>
</dbReference>
<name>A0A2G5C3Y1_AQUCA</name>
<dbReference type="GO" id="GO:0005634">
    <property type="term" value="C:nucleus"/>
    <property type="evidence" value="ECO:0007669"/>
    <property type="project" value="TreeGrafter"/>
</dbReference>
<protein>
    <recommendedName>
        <fullName evidence="2">Bet v I/Major latex protein domain-containing protein</fullName>
    </recommendedName>
</protein>
<accession>A0A2G5C3Y1</accession>
<dbReference type="GO" id="GO:0005737">
    <property type="term" value="C:cytoplasm"/>
    <property type="evidence" value="ECO:0007669"/>
    <property type="project" value="TreeGrafter"/>
</dbReference>
<dbReference type="CDD" id="cd07816">
    <property type="entry name" value="Bet_v1-like"/>
    <property type="match status" value="1"/>
</dbReference>
<dbReference type="Proteomes" id="UP000230069">
    <property type="component" value="Unassembled WGS sequence"/>
</dbReference>
<dbReference type="GO" id="GO:0004864">
    <property type="term" value="F:protein phosphatase inhibitor activity"/>
    <property type="evidence" value="ECO:0007669"/>
    <property type="project" value="InterPro"/>
</dbReference>
<dbReference type="OrthoDB" id="1845342at2759"/>
<evidence type="ECO:0000313" key="3">
    <source>
        <dbReference type="EMBL" id="PIA25980.1"/>
    </source>
</evidence>
<dbReference type="InterPro" id="IPR050279">
    <property type="entry name" value="Plant_def-hormone_signal"/>
</dbReference>
<dbReference type="GO" id="GO:0010427">
    <property type="term" value="F:abscisic acid binding"/>
    <property type="evidence" value="ECO:0007669"/>
    <property type="project" value="InterPro"/>
</dbReference>
<reference evidence="3 4" key="1">
    <citation type="submission" date="2017-09" db="EMBL/GenBank/DDBJ databases">
        <title>WGS assembly of Aquilegia coerulea Goldsmith.</title>
        <authorList>
            <person name="Hodges S."/>
            <person name="Kramer E."/>
            <person name="Nordborg M."/>
            <person name="Tomkins J."/>
            <person name="Borevitz J."/>
            <person name="Derieg N."/>
            <person name="Yan J."/>
            <person name="Mihaltcheva S."/>
            <person name="Hayes R.D."/>
            <person name="Rokhsar D."/>
        </authorList>
    </citation>
    <scope>NUCLEOTIDE SEQUENCE [LARGE SCALE GENOMIC DNA]</scope>
    <source>
        <strain evidence="4">cv. Goldsmith</strain>
    </source>
</reference>
<dbReference type="SUPFAM" id="SSF55961">
    <property type="entry name" value="Bet v1-like"/>
    <property type="match status" value="1"/>
</dbReference>
<dbReference type="FunFam" id="3.30.530.20:FF:000007">
    <property type="entry name" value="Major pollen allergen Bet v 1-A"/>
    <property type="match status" value="1"/>
</dbReference>
<evidence type="ECO:0000313" key="4">
    <source>
        <dbReference type="Proteomes" id="UP000230069"/>
    </source>
</evidence>